<protein>
    <submittedName>
        <fullName evidence="2">Uncharacterized protein</fullName>
    </submittedName>
</protein>
<reference evidence="2 3" key="1">
    <citation type="journal article" date="2023" name="bioRxiv">
        <title>High-quality genome assemblies of four members of thePodospora anserinaspecies complex.</title>
        <authorList>
            <person name="Ament-Velasquez S.L."/>
            <person name="Vogan A.A."/>
            <person name="Wallerman O."/>
            <person name="Hartmann F."/>
            <person name="Gautier V."/>
            <person name="Silar P."/>
            <person name="Giraud T."/>
            <person name="Johannesson H."/>
        </authorList>
    </citation>
    <scope>NUCLEOTIDE SEQUENCE [LARGE SCALE GENOMIC DNA]</scope>
    <source>
        <strain evidence="2 3">CBS 415.72m</strain>
    </source>
</reference>
<organism evidence="2 3">
    <name type="scientific">Podospora pseudocomata</name>
    <dbReference type="NCBI Taxonomy" id="2093779"/>
    <lineage>
        <taxon>Eukaryota</taxon>
        <taxon>Fungi</taxon>
        <taxon>Dikarya</taxon>
        <taxon>Ascomycota</taxon>
        <taxon>Pezizomycotina</taxon>
        <taxon>Sordariomycetes</taxon>
        <taxon>Sordariomycetidae</taxon>
        <taxon>Sordariales</taxon>
        <taxon>Podosporaceae</taxon>
        <taxon>Podospora</taxon>
    </lineage>
</organism>
<sequence>MYLFDLHHQIHLLNLDNKWPLPPQIMPPHNDTKTASSYSNRHPTIPTPTPFTSTHPPTRKSPRAISPTSDDNLSALPPNLASLTLSSSAQNRTIILGLINFPPAAISAITNLANTSFPSIIDGKSSYIKLESKTIAWVVIKIGMRATLYSKKKFAEFTRQWVGFLCGGLKELWYHGWGFVTVVQNPLEPPTVGRKVLAQKQNVDVQNLVFRSDGTRERERYEWLGMSLHQLGEVLVVGGLPARVHKRIAKSFFPMGLGKRKRKWGVKGKYKGYQRLSFAGRKYLGPKGAEDETVVRLVEVVEDEGWELYASLGTWPGLVLFRKARAPGSRVPSRSLGSEERVVAMSEVD</sequence>
<evidence type="ECO:0000313" key="3">
    <source>
        <dbReference type="Proteomes" id="UP001323405"/>
    </source>
</evidence>
<dbReference type="GeneID" id="87906671"/>
<accession>A0ABR0GZ88</accession>
<feature type="region of interest" description="Disordered" evidence="1">
    <location>
        <begin position="28"/>
        <end position="72"/>
    </location>
</feature>
<feature type="compositionally biased region" description="Polar residues" evidence="1">
    <location>
        <begin position="33"/>
        <end position="42"/>
    </location>
</feature>
<comment type="caution">
    <text evidence="2">The sequence shown here is derived from an EMBL/GenBank/DDBJ whole genome shotgun (WGS) entry which is preliminary data.</text>
</comment>
<dbReference type="EMBL" id="JAFFHA010000001">
    <property type="protein sequence ID" value="KAK4660944.1"/>
    <property type="molecule type" value="Genomic_DNA"/>
</dbReference>
<evidence type="ECO:0000313" key="2">
    <source>
        <dbReference type="EMBL" id="KAK4660944.1"/>
    </source>
</evidence>
<proteinExistence type="predicted"/>
<evidence type="ECO:0000256" key="1">
    <source>
        <dbReference type="SAM" id="MobiDB-lite"/>
    </source>
</evidence>
<dbReference type="RefSeq" id="XP_062749913.1">
    <property type="nucleotide sequence ID" value="XM_062886764.1"/>
</dbReference>
<gene>
    <name evidence="2" type="ORF">QC762_123455</name>
</gene>
<keyword evidence="3" id="KW-1185">Reference proteome</keyword>
<name>A0ABR0GZ88_9PEZI</name>
<dbReference type="Proteomes" id="UP001323405">
    <property type="component" value="Unassembled WGS sequence"/>
</dbReference>
<feature type="region of interest" description="Disordered" evidence="1">
    <location>
        <begin position="328"/>
        <end position="349"/>
    </location>
</feature>